<gene>
    <name evidence="2" type="ORF">WAK64_20630</name>
</gene>
<keyword evidence="3" id="KW-1185">Reference proteome</keyword>
<protein>
    <submittedName>
        <fullName evidence="2">Uncharacterized protein</fullName>
    </submittedName>
</protein>
<organism evidence="2 3">
    <name type="scientific">Bacillus spongiae</name>
    <dbReference type="NCBI Taxonomy" id="2683610"/>
    <lineage>
        <taxon>Bacteria</taxon>
        <taxon>Bacillati</taxon>
        <taxon>Bacillota</taxon>
        <taxon>Bacilli</taxon>
        <taxon>Bacillales</taxon>
        <taxon>Bacillaceae</taxon>
        <taxon>Bacillus</taxon>
    </lineage>
</organism>
<evidence type="ECO:0000313" key="2">
    <source>
        <dbReference type="EMBL" id="MEI5909438.1"/>
    </source>
</evidence>
<feature type="coiled-coil region" evidence="1">
    <location>
        <begin position="30"/>
        <end position="57"/>
    </location>
</feature>
<accession>A0ABU8HJ63</accession>
<evidence type="ECO:0000256" key="1">
    <source>
        <dbReference type="SAM" id="Coils"/>
    </source>
</evidence>
<dbReference type="Proteomes" id="UP001312865">
    <property type="component" value="Unassembled WGS sequence"/>
</dbReference>
<dbReference type="EMBL" id="JBBAXC010000026">
    <property type="protein sequence ID" value="MEI5909438.1"/>
    <property type="molecule type" value="Genomic_DNA"/>
</dbReference>
<comment type="caution">
    <text evidence="2">The sequence shown here is derived from an EMBL/GenBank/DDBJ whole genome shotgun (WGS) entry which is preliminary data.</text>
</comment>
<sequence length="62" mass="7187">MNIKEAKQIIHAGLAWANWTDEQKEAMKVALQCMIRIEKLEKEVKGLEETRDHLNSAIKILK</sequence>
<proteinExistence type="predicted"/>
<name>A0ABU8HJ63_9BACI</name>
<reference evidence="2 3" key="1">
    <citation type="journal article" date="2018" name="J. Microbiol.">
        <title>Bacillus spongiae sp. nov., isolated from sponge of Jeju Island.</title>
        <authorList>
            <person name="Lee G.E."/>
            <person name="Im W.T."/>
            <person name="Park J.S."/>
        </authorList>
    </citation>
    <scope>NUCLEOTIDE SEQUENCE [LARGE SCALE GENOMIC DNA]</scope>
    <source>
        <strain evidence="2 3">135PIL107-10</strain>
    </source>
</reference>
<evidence type="ECO:0000313" key="3">
    <source>
        <dbReference type="Proteomes" id="UP001312865"/>
    </source>
</evidence>
<dbReference type="RefSeq" id="WP_336588882.1">
    <property type="nucleotide sequence ID" value="NZ_JBBAXC010000026.1"/>
</dbReference>
<keyword evidence="1" id="KW-0175">Coiled coil</keyword>